<sequence length="89" mass="10562">MKYYTYILKSLAFDKIYIGYTSDLNRRLNEHNSGKSTYTSKFKPWKIVYYEECLDELEARRREKYYKSAAGRRKIKKILNENCPGSSAG</sequence>
<keyword evidence="4" id="KW-1185">Reference proteome</keyword>
<organism evidence="3 4">
    <name type="scientific">Ignavibacterium album (strain DSM 19864 / JCM 16511 / NBRC 101810 / Mat9-16)</name>
    <dbReference type="NCBI Taxonomy" id="945713"/>
    <lineage>
        <taxon>Bacteria</taxon>
        <taxon>Pseudomonadati</taxon>
        <taxon>Ignavibacteriota</taxon>
        <taxon>Ignavibacteria</taxon>
        <taxon>Ignavibacteriales</taxon>
        <taxon>Ignavibacteriaceae</taxon>
        <taxon>Ignavibacterium</taxon>
    </lineage>
</organism>
<evidence type="ECO:0000313" key="4">
    <source>
        <dbReference type="Proteomes" id="UP000007394"/>
    </source>
</evidence>
<accession>I0AN53</accession>
<evidence type="ECO:0000256" key="1">
    <source>
        <dbReference type="ARBA" id="ARBA00007435"/>
    </source>
</evidence>
<protein>
    <submittedName>
        <fullName evidence="3">Excinuclease ABC subunit C</fullName>
    </submittedName>
</protein>
<dbReference type="RefSeq" id="WP_014561551.1">
    <property type="nucleotide sequence ID" value="NC_017464.1"/>
</dbReference>
<dbReference type="Proteomes" id="UP000007394">
    <property type="component" value="Chromosome"/>
</dbReference>
<dbReference type="SUPFAM" id="SSF82771">
    <property type="entry name" value="GIY-YIG endonuclease"/>
    <property type="match status" value="1"/>
</dbReference>
<dbReference type="PROSITE" id="PS50164">
    <property type="entry name" value="GIY_YIG"/>
    <property type="match status" value="1"/>
</dbReference>
<evidence type="ECO:0000313" key="3">
    <source>
        <dbReference type="EMBL" id="AFH50410.1"/>
    </source>
</evidence>
<evidence type="ECO:0000259" key="2">
    <source>
        <dbReference type="PROSITE" id="PS50164"/>
    </source>
</evidence>
<dbReference type="EMBL" id="CP003418">
    <property type="protein sequence ID" value="AFH50410.1"/>
    <property type="molecule type" value="Genomic_DNA"/>
</dbReference>
<dbReference type="STRING" id="945713.IALB_2707"/>
<dbReference type="KEGG" id="ial:IALB_2707"/>
<dbReference type="Pfam" id="PF01541">
    <property type="entry name" value="GIY-YIG"/>
    <property type="match status" value="1"/>
</dbReference>
<dbReference type="AlphaFoldDB" id="I0AN53"/>
<comment type="similarity">
    <text evidence="1">Belongs to the UPF0213 family.</text>
</comment>
<dbReference type="HOGENOM" id="CLU_135650_6_3_10"/>
<dbReference type="InterPro" id="IPR035901">
    <property type="entry name" value="GIY-YIG_endonuc_sf"/>
</dbReference>
<dbReference type="CDD" id="cd10449">
    <property type="entry name" value="GIY-YIG_SLX1_like"/>
    <property type="match status" value="1"/>
</dbReference>
<proteinExistence type="inferred from homology"/>
<name>I0AN53_IGNAJ</name>
<dbReference type="Gene3D" id="3.40.1440.10">
    <property type="entry name" value="GIY-YIG endonuclease"/>
    <property type="match status" value="1"/>
</dbReference>
<gene>
    <name evidence="3" type="ordered locus">IALB_2707</name>
</gene>
<dbReference type="PANTHER" id="PTHR34477:SF1">
    <property type="entry name" value="UPF0213 PROTEIN YHBQ"/>
    <property type="match status" value="1"/>
</dbReference>
<dbReference type="InterPro" id="IPR000305">
    <property type="entry name" value="GIY-YIG_endonuc"/>
</dbReference>
<reference evidence="3 4" key="1">
    <citation type="journal article" date="2012" name="Front. Microbiol.">
        <title>Complete genome of Ignavibacterium album, a metabolically versatile, flagellated, facultative anaerobe from the phylum Chlorobi.</title>
        <authorList>
            <person name="Liu Z."/>
            <person name="Frigaard N.-U."/>
            <person name="Vogl K."/>
            <person name="Iino T."/>
            <person name="Ohkuma M."/>
            <person name="Overmann J."/>
            <person name="Bryant D.A."/>
        </authorList>
    </citation>
    <scope>NUCLEOTIDE SEQUENCE [LARGE SCALE GENOMIC DNA]</scope>
    <source>
        <strain evidence="4">DSM 19864 / JCM 16511 / NBRC 101810 / Mat9-16</strain>
    </source>
</reference>
<dbReference type="InterPro" id="IPR050190">
    <property type="entry name" value="UPF0213_domain"/>
</dbReference>
<dbReference type="OrthoDB" id="1495241at2"/>
<feature type="domain" description="GIY-YIG" evidence="2">
    <location>
        <begin position="1"/>
        <end position="78"/>
    </location>
</feature>
<dbReference type="eggNOG" id="COG2827">
    <property type="taxonomic scope" value="Bacteria"/>
</dbReference>
<dbReference type="PANTHER" id="PTHR34477">
    <property type="entry name" value="UPF0213 PROTEIN YHBQ"/>
    <property type="match status" value="1"/>
</dbReference>